<comment type="caution">
    <text evidence="4">The sequence shown here is derived from an EMBL/GenBank/DDBJ whole genome shotgun (WGS) entry which is preliminary data.</text>
</comment>
<protein>
    <submittedName>
        <fullName evidence="4">Sulfotransferase domain-containing protein</fullName>
    </submittedName>
</protein>
<dbReference type="GO" id="GO:0008146">
    <property type="term" value="F:sulfotransferase activity"/>
    <property type="evidence" value="ECO:0007669"/>
    <property type="project" value="InterPro"/>
</dbReference>
<dbReference type="Pfam" id="PF00685">
    <property type="entry name" value="Sulfotransfer_1"/>
    <property type="match status" value="1"/>
</dbReference>
<dbReference type="InterPro" id="IPR027417">
    <property type="entry name" value="P-loop_NTPase"/>
</dbReference>
<proteinExistence type="predicted"/>
<evidence type="ECO:0000313" key="5">
    <source>
        <dbReference type="Proteomes" id="UP000449906"/>
    </source>
</evidence>
<reference evidence="4 5" key="1">
    <citation type="submission" date="2019-09" db="EMBL/GenBank/DDBJ databases">
        <title>Pimelobacter sp. isolated from Paulinella.</title>
        <authorList>
            <person name="Jeong S.E."/>
        </authorList>
    </citation>
    <scope>NUCLEOTIDE SEQUENCE [LARGE SCALE GENOMIC DNA]</scope>
    <source>
        <strain evidence="4 5">Pch-N</strain>
    </source>
</reference>
<evidence type="ECO:0000259" key="3">
    <source>
        <dbReference type="Pfam" id="PF00685"/>
    </source>
</evidence>
<dbReference type="PANTHER" id="PTHR10605">
    <property type="entry name" value="HEPARAN SULFATE SULFOTRANSFERASE"/>
    <property type="match status" value="1"/>
</dbReference>
<dbReference type="InterPro" id="IPR000863">
    <property type="entry name" value="Sulfotransferase_dom"/>
</dbReference>
<dbReference type="EMBL" id="WBVM01000001">
    <property type="protein sequence ID" value="KAB2812444.1"/>
    <property type="molecule type" value="Genomic_DNA"/>
</dbReference>
<dbReference type="InterPro" id="IPR037359">
    <property type="entry name" value="NST/OST"/>
</dbReference>
<dbReference type="PANTHER" id="PTHR10605:SF56">
    <property type="entry name" value="BIFUNCTIONAL HEPARAN SULFATE N-DEACETYLASE_N-SULFOTRANSFERASE"/>
    <property type="match status" value="1"/>
</dbReference>
<evidence type="ECO:0000313" key="4">
    <source>
        <dbReference type="EMBL" id="KAB2812444.1"/>
    </source>
</evidence>
<evidence type="ECO:0000256" key="1">
    <source>
        <dbReference type="ARBA" id="ARBA00022679"/>
    </source>
</evidence>
<name>A0A7J5E3D4_NOCSI</name>
<evidence type="ECO:0000256" key="2">
    <source>
        <dbReference type="ARBA" id="ARBA00023180"/>
    </source>
</evidence>
<sequence length="291" mass="32794">MIRAAASRLRRRLPLPLRRAARAGLLAWGWLTADLRQEPDILVVGAQRAGTTTVFRLLSEHPALCRPTVDKGTGYFDDGYRHGRRWYRAHFPLRRSARDRITFECSGYYLFHPLAAERIARDLPDCQVVVMVRDPVARAYSAHRHETARGFETLPFADAVAREAVRTAGQADMLAADPEATSFAHRHHAYLARGDYAAQIARYVTALGRARVHVVDADALFADPVEVYVDLQRRLGLPVHRPAEVGRWNERPGTPLPPDLAAELRHHFDAPDAALVPYLGRVPHWREESLS</sequence>
<feature type="domain" description="Sulfotransferase" evidence="3">
    <location>
        <begin position="39"/>
        <end position="240"/>
    </location>
</feature>
<keyword evidence="1 4" id="KW-0808">Transferase</keyword>
<organism evidence="4 5">
    <name type="scientific">Nocardioides simplex</name>
    <name type="common">Arthrobacter simplex</name>
    <dbReference type="NCBI Taxonomy" id="2045"/>
    <lineage>
        <taxon>Bacteria</taxon>
        <taxon>Bacillati</taxon>
        <taxon>Actinomycetota</taxon>
        <taxon>Actinomycetes</taxon>
        <taxon>Propionibacteriales</taxon>
        <taxon>Nocardioidaceae</taxon>
        <taxon>Pimelobacter</taxon>
    </lineage>
</organism>
<dbReference type="Gene3D" id="3.40.50.300">
    <property type="entry name" value="P-loop containing nucleotide triphosphate hydrolases"/>
    <property type="match status" value="1"/>
</dbReference>
<gene>
    <name evidence="4" type="ORF">F9L07_11790</name>
</gene>
<accession>A0A7J5E3D4</accession>
<keyword evidence="2" id="KW-0325">Glycoprotein</keyword>
<dbReference type="Proteomes" id="UP000449906">
    <property type="component" value="Unassembled WGS sequence"/>
</dbReference>
<dbReference type="RefSeq" id="WP_151579812.1">
    <property type="nucleotide sequence ID" value="NZ_CP182503.1"/>
</dbReference>
<dbReference type="SUPFAM" id="SSF52540">
    <property type="entry name" value="P-loop containing nucleoside triphosphate hydrolases"/>
    <property type="match status" value="1"/>
</dbReference>
<dbReference type="AlphaFoldDB" id="A0A7J5E3D4"/>